<sequence>MLCTQKGLDREQTICPHSGFARPNERAIMATPTTTLGADATFGGHNIVALIKEVRAATELPPEDQRARFIDSVALHQHHREEPFEHLRRLTGEDPATLLEMAGLDPTDHPSTVRLASKGTSLFDIHGLILRFCVILKNGISKNPK</sequence>
<gene>
    <name evidence="1" type="primary">Hypp6674</name>
    <name evidence="1" type="ORF">BLAG_LOCUS5707</name>
</gene>
<dbReference type="Proteomes" id="UP000838412">
    <property type="component" value="Chromosome 12"/>
</dbReference>
<keyword evidence="2" id="KW-1185">Reference proteome</keyword>
<proteinExistence type="predicted"/>
<evidence type="ECO:0000313" key="1">
    <source>
        <dbReference type="EMBL" id="CAH1242411.1"/>
    </source>
</evidence>
<protein>
    <submittedName>
        <fullName evidence="1">Hypp6674 protein</fullName>
    </submittedName>
</protein>
<name>A0A8J9YVD5_BRALA</name>
<evidence type="ECO:0000313" key="2">
    <source>
        <dbReference type="Proteomes" id="UP000838412"/>
    </source>
</evidence>
<reference evidence="1" key="1">
    <citation type="submission" date="2022-01" db="EMBL/GenBank/DDBJ databases">
        <authorList>
            <person name="Braso-Vives M."/>
        </authorList>
    </citation>
    <scope>NUCLEOTIDE SEQUENCE</scope>
</reference>
<organism evidence="1 2">
    <name type="scientific">Branchiostoma lanceolatum</name>
    <name type="common">Common lancelet</name>
    <name type="synonym">Amphioxus lanceolatum</name>
    <dbReference type="NCBI Taxonomy" id="7740"/>
    <lineage>
        <taxon>Eukaryota</taxon>
        <taxon>Metazoa</taxon>
        <taxon>Chordata</taxon>
        <taxon>Cephalochordata</taxon>
        <taxon>Leptocardii</taxon>
        <taxon>Amphioxiformes</taxon>
        <taxon>Branchiostomatidae</taxon>
        <taxon>Branchiostoma</taxon>
    </lineage>
</organism>
<dbReference type="EMBL" id="OV696697">
    <property type="protein sequence ID" value="CAH1242411.1"/>
    <property type="molecule type" value="Genomic_DNA"/>
</dbReference>
<accession>A0A8J9YVD5</accession>
<dbReference type="AlphaFoldDB" id="A0A8J9YVD5"/>